<dbReference type="PANTHER" id="PTHR13620:SF121">
    <property type="entry name" value="EMB|CAB82946.1-RELATED"/>
    <property type="match status" value="1"/>
</dbReference>
<comment type="caution">
    <text evidence="3">The sequence shown here is derived from an EMBL/GenBank/DDBJ whole genome shotgun (WGS) entry which is preliminary data.</text>
</comment>
<evidence type="ECO:0000313" key="3">
    <source>
        <dbReference type="EMBL" id="KAK3199749.1"/>
    </source>
</evidence>
<dbReference type="AlphaFoldDB" id="A0AAE0E0S6"/>
<keyword evidence="4" id="KW-1185">Reference proteome</keyword>
<dbReference type="PANTHER" id="PTHR13620">
    <property type="entry name" value="3-5 EXONUCLEASE"/>
    <property type="match status" value="1"/>
</dbReference>
<sequence>MIPLHILSKFGNYEVEIGGVNVKVSVIDHAALIDDKIHELTSLLQRNVVGVDVKFHVEHRRGVAKLLILCVENRCLVIQLAQLSNQYPDSLKKFLSNETICFVSFNVSNMYIKDLPCLNGVEVGELAARVLKNPKLLRCVKLEDLVSKVGVSSETAAELLEPTPKWNARVYSEKEIINASHKAYTCYVIGSKMLDTLYLNSDNLSSDNKIHNTTCNYK</sequence>
<organism evidence="3 4">
    <name type="scientific">Dipteronia sinensis</name>
    <dbReference type="NCBI Taxonomy" id="43782"/>
    <lineage>
        <taxon>Eukaryota</taxon>
        <taxon>Viridiplantae</taxon>
        <taxon>Streptophyta</taxon>
        <taxon>Embryophyta</taxon>
        <taxon>Tracheophyta</taxon>
        <taxon>Spermatophyta</taxon>
        <taxon>Magnoliopsida</taxon>
        <taxon>eudicotyledons</taxon>
        <taxon>Gunneridae</taxon>
        <taxon>Pentapetalae</taxon>
        <taxon>rosids</taxon>
        <taxon>malvids</taxon>
        <taxon>Sapindales</taxon>
        <taxon>Sapindaceae</taxon>
        <taxon>Hippocastanoideae</taxon>
        <taxon>Acereae</taxon>
        <taxon>Dipteronia</taxon>
    </lineage>
</organism>
<dbReference type="GO" id="GO:0008408">
    <property type="term" value="F:3'-5' exonuclease activity"/>
    <property type="evidence" value="ECO:0007669"/>
    <property type="project" value="TreeGrafter"/>
</dbReference>
<gene>
    <name evidence="3" type="ORF">Dsin_023164</name>
</gene>
<evidence type="ECO:0008006" key="5">
    <source>
        <dbReference type="Google" id="ProtNLM"/>
    </source>
</evidence>
<reference evidence="3" key="1">
    <citation type="journal article" date="2023" name="Plant J.">
        <title>Genome sequences and population genomics provide insights into the demographic history, inbreeding, and mutation load of two 'living fossil' tree species of Dipteronia.</title>
        <authorList>
            <person name="Feng Y."/>
            <person name="Comes H.P."/>
            <person name="Chen J."/>
            <person name="Zhu S."/>
            <person name="Lu R."/>
            <person name="Zhang X."/>
            <person name="Li P."/>
            <person name="Qiu J."/>
            <person name="Olsen K.M."/>
            <person name="Qiu Y."/>
        </authorList>
    </citation>
    <scope>NUCLEOTIDE SEQUENCE</scope>
    <source>
        <strain evidence="3">NBL</strain>
    </source>
</reference>
<keyword evidence="1" id="KW-0540">Nuclease</keyword>
<evidence type="ECO:0000256" key="2">
    <source>
        <dbReference type="ARBA" id="ARBA00022801"/>
    </source>
</evidence>
<dbReference type="Gene3D" id="3.30.420.10">
    <property type="entry name" value="Ribonuclease H-like superfamily/Ribonuclease H"/>
    <property type="match status" value="1"/>
</dbReference>
<dbReference type="EMBL" id="JANJYJ010000007">
    <property type="protein sequence ID" value="KAK3199749.1"/>
    <property type="molecule type" value="Genomic_DNA"/>
</dbReference>
<dbReference type="GO" id="GO:0003676">
    <property type="term" value="F:nucleic acid binding"/>
    <property type="evidence" value="ECO:0007669"/>
    <property type="project" value="InterPro"/>
</dbReference>
<keyword evidence="2" id="KW-0378">Hydrolase</keyword>
<name>A0AAE0E0S6_9ROSI</name>
<dbReference type="Proteomes" id="UP001281410">
    <property type="component" value="Unassembled WGS sequence"/>
</dbReference>
<evidence type="ECO:0000313" key="4">
    <source>
        <dbReference type="Proteomes" id="UP001281410"/>
    </source>
</evidence>
<protein>
    <recommendedName>
        <fullName evidence="5">3'-5' exonuclease domain-containing protein</fullName>
    </recommendedName>
</protein>
<evidence type="ECO:0000256" key="1">
    <source>
        <dbReference type="ARBA" id="ARBA00022722"/>
    </source>
</evidence>
<dbReference type="InterPro" id="IPR051132">
    <property type="entry name" value="3-5_Exonuclease_domain"/>
</dbReference>
<dbReference type="InterPro" id="IPR012337">
    <property type="entry name" value="RNaseH-like_sf"/>
</dbReference>
<dbReference type="GO" id="GO:0005737">
    <property type="term" value="C:cytoplasm"/>
    <property type="evidence" value="ECO:0007669"/>
    <property type="project" value="TreeGrafter"/>
</dbReference>
<accession>A0AAE0E0S6</accession>
<dbReference type="InterPro" id="IPR036397">
    <property type="entry name" value="RNaseH_sf"/>
</dbReference>
<dbReference type="SUPFAM" id="SSF53098">
    <property type="entry name" value="Ribonuclease H-like"/>
    <property type="match status" value="1"/>
</dbReference>
<dbReference type="GO" id="GO:0005634">
    <property type="term" value="C:nucleus"/>
    <property type="evidence" value="ECO:0007669"/>
    <property type="project" value="TreeGrafter"/>
</dbReference>
<proteinExistence type="predicted"/>